<dbReference type="NCBIfam" id="NF009793">
    <property type="entry name" value="PRK13285.1-1"/>
    <property type="match status" value="1"/>
</dbReference>
<evidence type="ECO:0000256" key="1">
    <source>
        <dbReference type="ARBA" id="ARBA00022490"/>
    </source>
</evidence>
<dbReference type="Pfam" id="PF02623">
    <property type="entry name" value="FliW"/>
    <property type="match status" value="1"/>
</dbReference>
<dbReference type="GO" id="GO:0006417">
    <property type="term" value="P:regulation of translation"/>
    <property type="evidence" value="ECO:0007669"/>
    <property type="project" value="UniProtKB-KW"/>
</dbReference>
<dbReference type="GO" id="GO:0005737">
    <property type="term" value="C:cytoplasm"/>
    <property type="evidence" value="ECO:0007669"/>
    <property type="project" value="UniProtKB-SubCell"/>
</dbReference>
<reference evidence="6" key="1">
    <citation type="submission" date="2022-05" db="EMBL/GenBank/DDBJ databases">
        <title>Draft genome sequence of Clostridium tertium strain CP3 isolated from Peru.</title>
        <authorList>
            <person name="Hurtado R."/>
            <person name="Lima L."/>
            <person name="Sousa T."/>
            <person name="Jaiswal A.K."/>
            <person name="Tiwari S."/>
            <person name="Maturrano L."/>
            <person name="Brenig B."/>
            <person name="Azevedo V."/>
        </authorList>
    </citation>
    <scope>NUCLEOTIDE SEQUENCE</scope>
    <source>
        <strain evidence="6">CP3</strain>
    </source>
</reference>
<dbReference type="AlphaFoldDB" id="A0A9X4B353"/>
<dbReference type="RefSeq" id="WP_008678027.1">
    <property type="nucleotide sequence ID" value="NZ_CABKOG010000003.1"/>
</dbReference>
<comment type="subunit">
    <text evidence="5">Interacts with translational regulator CsrA and flagellin(s).</text>
</comment>
<proteinExistence type="inferred from homology"/>
<evidence type="ECO:0000313" key="7">
    <source>
        <dbReference type="Proteomes" id="UP001141183"/>
    </source>
</evidence>
<dbReference type="PANTHER" id="PTHR39190:SF1">
    <property type="entry name" value="FLAGELLAR ASSEMBLY FACTOR FLIW"/>
    <property type="match status" value="1"/>
</dbReference>
<comment type="similarity">
    <text evidence="5">Belongs to the FliW family.</text>
</comment>
<keyword evidence="1 5" id="KW-0963">Cytoplasm</keyword>
<evidence type="ECO:0000256" key="5">
    <source>
        <dbReference type="HAMAP-Rule" id="MF_01185"/>
    </source>
</evidence>
<dbReference type="GO" id="GO:0044780">
    <property type="term" value="P:bacterial-type flagellum assembly"/>
    <property type="evidence" value="ECO:0007669"/>
    <property type="project" value="UniProtKB-UniRule"/>
</dbReference>
<evidence type="ECO:0000256" key="3">
    <source>
        <dbReference type="ARBA" id="ARBA00022845"/>
    </source>
</evidence>
<gene>
    <name evidence="5" type="primary">fliW</name>
    <name evidence="6" type="ORF">NE398_12370</name>
</gene>
<dbReference type="HAMAP" id="MF_01185">
    <property type="entry name" value="FliW"/>
    <property type="match status" value="1"/>
</dbReference>
<protein>
    <recommendedName>
        <fullName evidence="5">Flagellar assembly factor FliW</fullName>
    </recommendedName>
</protein>
<keyword evidence="4 5" id="KW-0143">Chaperone</keyword>
<name>A0A9X4B353_9CLOT</name>
<comment type="subcellular location">
    <subcellularLocation>
        <location evidence="5">Cytoplasm</location>
    </subcellularLocation>
</comment>
<organism evidence="6 7">
    <name type="scientific">Clostridium tertium</name>
    <dbReference type="NCBI Taxonomy" id="1559"/>
    <lineage>
        <taxon>Bacteria</taxon>
        <taxon>Bacillati</taxon>
        <taxon>Bacillota</taxon>
        <taxon>Clostridia</taxon>
        <taxon>Eubacteriales</taxon>
        <taxon>Clostridiaceae</taxon>
        <taxon>Clostridium</taxon>
    </lineage>
</organism>
<dbReference type="EMBL" id="JAMRYU010000012">
    <property type="protein sequence ID" value="MDC4240953.1"/>
    <property type="molecule type" value="Genomic_DNA"/>
</dbReference>
<dbReference type="SUPFAM" id="SSF141457">
    <property type="entry name" value="BH3618-like"/>
    <property type="match status" value="1"/>
</dbReference>
<sequence>MELISPIHGKMIYEENEIIYFEKGIPGFDNLKKYIIKEVGNESPFNILQSIEDKELGFIIISPFFINDKYEIKLNNEVIKNLNLEDSEDVMLYSIVTLNSKAEEITANLKAPLVINIKNRKGEQYISDKEVYNIKEKVFK</sequence>
<comment type="caution">
    <text evidence="6">The sequence shown here is derived from an EMBL/GenBank/DDBJ whole genome shotgun (WGS) entry which is preliminary data.</text>
</comment>
<evidence type="ECO:0000256" key="4">
    <source>
        <dbReference type="ARBA" id="ARBA00023186"/>
    </source>
</evidence>
<keyword evidence="6" id="KW-0282">Flagellum</keyword>
<keyword evidence="7" id="KW-1185">Reference proteome</keyword>
<keyword evidence="3 5" id="KW-0810">Translation regulation</keyword>
<dbReference type="PANTHER" id="PTHR39190">
    <property type="entry name" value="FLAGELLAR ASSEMBLY FACTOR FLIW"/>
    <property type="match status" value="1"/>
</dbReference>
<dbReference type="Proteomes" id="UP001141183">
    <property type="component" value="Unassembled WGS sequence"/>
</dbReference>
<comment type="function">
    <text evidence="5">Acts as an anti-CsrA protein, binds CsrA and prevents it from repressing translation of its target genes, one of which is flagellin. Binds to flagellin and participates in the assembly of the flagellum.</text>
</comment>
<dbReference type="InterPro" id="IPR024046">
    <property type="entry name" value="Flagellar_assmbl_FliW_dom_sf"/>
</dbReference>
<evidence type="ECO:0000313" key="6">
    <source>
        <dbReference type="EMBL" id="MDC4240953.1"/>
    </source>
</evidence>
<keyword evidence="6" id="KW-0966">Cell projection</keyword>
<dbReference type="InterPro" id="IPR003775">
    <property type="entry name" value="Flagellar_assembly_factor_FliW"/>
</dbReference>
<keyword evidence="6" id="KW-0969">Cilium</keyword>
<accession>A0A9X4B353</accession>
<dbReference type="Gene3D" id="2.30.290.10">
    <property type="entry name" value="BH3618-like"/>
    <property type="match status" value="1"/>
</dbReference>
<keyword evidence="2 5" id="KW-1005">Bacterial flagellum biogenesis</keyword>
<evidence type="ECO:0000256" key="2">
    <source>
        <dbReference type="ARBA" id="ARBA00022795"/>
    </source>
</evidence>